<name>A0A519BAD4_9DELT</name>
<dbReference type="AlphaFoldDB" id="A0A519BAD4"/>
<comment type="caution">
    <text evidence="1">The sequence shown here is derived from an EMBL/GenBank/DDBJ whole genome shotgun (WGS) entry which is preliminary data.</text>
</comment>
<sequence length="90" mass="10274">MKQLTIRGIPDELENIIRKEAAEKGISLNRALVSLAVKSIGINKNKSKKEKLYHDLDCFSGLWSESEAEAFKKNLSDIRKIDKELWTAEK</sequence>
<proteinExistence type="predicted"/>
<reference evidence="1 2" key="1">
    <citation type="submission" date="2019-01" db="EMBL/GenBank/DDBJ databases">
        <title>Insights into ecological role of a new deltaproteobacterial order Candidatus Sinidesulfobacterales (Sva0485) by metagenomics and metatranscriptomics.</title>
        <authorList>
            <person name="Tan S."/>
            <person name="Liu J."/>
            <person name="Fang Y."/>
            <person name="Hedlund B.P."/>
            <person name="Lian Z.H."/>
            <person name="Huang L.Y."/>
            <person name="Li J.T."/>
            <person name="Huang L.N."/>
            <person name="Li W.J."/>
            <person name="Jiang H.C."/>
            <person name="Dong H.L."/>
            <person name="Shu W.S."/>
        </authorList>
    </citation>
    <scope>NUCLEOTIDE SEQUENCE [LARGE SCALE GENOMIC DNA]</scope>
    <source>
        <strain evidence="1">AP3</strain>
    </source>
</reference>
<protein>
    <submittedName>
        <fullName evidence="1">Uncharacterized protein</fullName>
    </submittedName>
</protein>
<dbReference type="InterPro" id="IPR010985">
    <property type="entry name" value="Ribbon_hlx_hlx"/>
</dbReference>
<evidence type="ECO:0000313" key="2">
    <source>
        <dbReference type="Proteomes" id="UP000320813"/>
    </source>
</evidence>
<dbReference type="GO" id="GO:0006355">
    <property type="term" value="P:regulation of DNA-templated transcription"/>
    <property type="evidence" value="ECO:0007669"/>
    <property type="project" value="InterPro"/>
</dbReference>
<evidence type="ECO:0000313" key="1">
    <source>
        <dbReference type="EMBL" id="RZD14250.1"/>
    </source>
</evidence>
<dbReference type="Proteomes" id="UP000320813">
    <property type="component" value="Unassembled WGS sequence"/>
</dbReference>
<accession>A0A519BAD4</accession>
<dbReference type="SUPFAM" id="SSF47598">
    <property type="entry name" value="Ribbon-helix-helix"/>
    <property type="match status" value="1"/>
</dbReference>
<gene>
    <name evidence="1" type="ORF">EVJ47_06165</name>
</gene>
<organism evidence="1 2">
    <name type="scientific">Candidatus Acidulodesulfobacterium ferriphilum</name>
    <dbReference type="NCBI Taxonomy" id="2597223"/>
    <lineage>
        <taxon>Bacteria</taxon>
        <taxon>Deltaproteobacteria</taxon>
        <taxon>Candidatus Acidulodesulfobacterales</taxon>
        <taxon>Candidatus Acidulodesulfobacterium</taxon>
    </lineage>
</organism>
<dbReference type="EMBL" id="SGBD01000003">
    <property type="protein sequence ID" value="RZD14250.1"/>
    <property type="molecule type" value="Genomic_DNA"/>
</dbReference>